<dbReference type="CDD" id="cd14775">
    <property type="entry name" value="TrHb2_O-like"/>
    <property type="match status" value="1"/>
</dbReference>
<evidence type="ECO:0000256" key="3">
    <source>
        <dbReference type="ARBA" id="ARBA00022723"/>
    </source>
</evidence>
<gene>
    <name evidence="7" type="ORF">ICI42_20300</name>
</gene>
<evidence type="ECO:0000256" key="6">
    <source>
        <dbReference type="PIRSR" id="PIRSR601486-1"/>
    </source>
</evidence>
<dbReference type="GO" id="GO:0005344">
    <property type="term" value="F:oxygen carrier activity"/>
    <property type="evidence" value="ECO:0007669"/>
    <property type="project" value="InterPro"/>
</dbReference>
<evidence type="ECO:0000256" key="4">
    <source>
        <dbReference type="ARBA" id="ARBA00023004"/>
    </source>
</evidence>
<dbReference type="GO" id="GO:0046872">
    <property type="term" value="F:metal ion binding"/>
    <property type="evidence" value="ECO:0007669"/>
    <property type="project" value="UniProtKB-KW"/>
</dbReference>
<keyword evidence="8" id="KW-1185">Reference proteome</keyword>
<protein>
    <submittedName>
        <fullName evidence="7">Globin</fullName>
    </submittedName>
</protein>
<name>A0A8J6U9C4_9HYPH</name>
<evidence type="ECO:0000256" key="5">
    <source>
        <dbReference type="ARBA" id="ARBA00034496"/>
    </source>
</evidence>
<dbReference type="InterPro" id="IPR001486">
    <property type="entry name" value="Hemoglobin_trunc"/>
</dbReference>
<dbReference type="GO" id="GO:0020037">
    <property type="term" value="F:heme binding"/>
    <property type="evidence" value="ECO:0007669"/>
    <property type="project" value="InterPro"/>
</dbReference>
<dbReference type="PANTHER" id="PTHR47366:SF1">
    <property type="entry name" value="TWO-ON-TWO HEMOGLOBIN-3"/>
    <property type="match status" value="1"/>
</dbReference>
<feature type="binding site" description="distal binding residue" evidence="6">
    <location>
        <position position="51"/>
    </location>
    <ligand>
        <name>heme</name>
        <dbReference type="ChEBI" id="CHEBI:30413"/>
    </ligand>
    <ligandPart>
        <name>Fe</name>
        <dbReference type="ChEBI" id="CHEBI:18248"/>
    </ligandPart>
</feature>
<evidence type="ECO:0000256" key="1">
    <source>
        <dbReference type="ARBA" id="ARBA00022448"/>
    </source>
</evidence>
<dbReference type="PANTHER" id="PTHR47366">
    <property type="entry name" value="TWO-ON-TWO HEMOGLOBIN-3"/>
    <property type="match status" value="1"/>
</dbReference>
<dbReference type="GO" id="GO:0019825">
    <property type="term" value="F:oxygen binding"/>
    <property type="evidence" value="ECO:0007669"/>
    <property type="project" value="InterPro"/>
</dbReference>
<dbReference type="Proteomes" id="UP000643405">
    <property type="component" value="Unassembled WGS sequence"/>
</dbReference>
<reference evidence="7" key="1">
    <citation type="submission" date="2020-09" db="EMBL/GenBank/DDBJ databases">
        <title>Genome seq and assembly of Tianweitania sp.</title>
        <authorList>
            <person name="Chhetri G."/>
        </authorList>
    </citation>
    <scope>NUCLEOTIDE SEQUENCE</scope>
    <source>
        <strain evidence="7">Rool2</strain>
    </source>
</reference>
<comment type="similarity">
    <text evidence="5">Belongs to the truncated hemoglobin family. Group II subfamily.</text>
</comment>
<dbReference type="InterPro" id="IPR009050">
    <property type="entry name" value="Globin-like_sf"/>
</dbReference>
<dbReference type="InterPro" id="IPR012292">
    <property type="entry name" value="Globin/Proto"/>
</dbReference>
<sequence length="162" mass="18148">MEVSMSTPTLYDWLGGIDALNRLTQEFYRRVRADELLGPVFAGMNDEHPRHVALFLAEVMGGPALYSQEHGGHPAMIRHHLNKHLSEPMRRRWINLLMDSYTDLGLPADPEFASSLVGYLEWGSRLAVMNSQSGATVWENAPMPRWGWGETKGPYSPGKPGS</sequence>
<dbReference type="EMBL" id="JACVVX010000008">
    <property type="protein sequence ID" value="MBD0416997.1"/>
    <property type="molecule type" value="Genomic_DNA"/>
</dbReference>
<comment type="caution">
    <text evidence="7">The sequence shown here is derived from an EMBL/GenBank/DDBJ whole genome shotgun (WGS) entry which is preliminary data.</text>
</comment>
<proteinExistence type="inferred from homology"/>
<dbReference type="Gene3D" id="1.10.490.10">
    <property type="entry name" value="Globins"/>
    <property type="match status" value="1"/>
</dbReference>
<dbReference type="Pfam" id="PF01152">
    <property type="entry name" value="Bac_globin"/>
    <property type="match status" value="1"/>
</dbReference>
<dbReference type="SUPFAM" id="SSF46458">
    <property type="entry name" value="Globin-like"/>
    <property type="match status" value="1"/>
</dbReference>
<evidence type="ECO:0000313" key="7">
    <source>
        <dbReference type="EMBL" id="MBD0416997.1"/>
    </source>
</evidence>
<organism evidence="7 8">
    <name type="scientific">Oryzicola mucosus</name>
    <dbReference type="NCBI Taxonomy" id="2767425"/>
    <lineage>
        <taxon>Bacteria</taxon>
        <taxon>Pseudomonadati</taxon>
        <taxon>Pseudomonadota</taxon>
        <taxon>Alphaproteobacteria</taxon>
        <taxon>Hyphomicrobiales</taxon>
        <taxon>Phyllobacteriaceae</taxon>
        <taxon>Oryzicola</taxon>
    </lineage>
</organism>
<dbReference type="InterPro" id="IPR044203">
    <property type="entry name" value="GlbO/GLB3-like"/>
</dbReference>
<evidence type="ECO:0000313" key="8">
    <source>
        <dbReference type="Proteomes" id="UP000643405"/>
    </source>
</evidence>
<dbReference type="AlphaFoldDB" id="A0A8J6U9C4"/>
<keyword evidence="1" id="KW-0813">Transport</keyword>
<accession>A0A8J6U9C4</accession>
<keyword evidence="4 6" id="KW-0408">Iron</keyword>
<evidence type="ECO:0000256" key="2">
    <source>
        <dbReference type="ARBA" id="ARBA00022617"/>
    </source>
</evidence>
<keyword evidence="2 6" id="KW-0349">Heme</keyword>
<keyword evidence="3 6" id="KW-0479">Metal-binding</keyword>